<sequence length="55" mass="6418">MKMHYTLDFLEQRYNEQANIWRESGEPSYLDPIAGSFYVPRLVRNILKEGGTVLA</sequence>
<comment type="caution">
    <text evidence="1">The sequence shown here is derived from an EMBL/GenBank/DDBJ whole genome shotgun (WGS) entry which is preliminary data.</text>
</comment>
<accession>A0A6N8ET49</accession>
<gene>
    <name evidence="1" type="ORF">GNQ08_03115</name>
</gene>
<organism evidence="1 2">
    <name type="scientific">Paenibacillus macerans</name>
    <name type="common">Bacillus macerans</name>
    <dbReference type="NCBI Taxonomy" id="44252"/>
    <lineage>
        <taxon>Bacteria</taxon>
        <taxon>Bacillati</taxon>
        <taxon>Bacillota</taxon>
        <taxon>Bacilli</taxon>
        <taxon>Bacillales</taxon>
        <taxon>Paenibacillaceae</taxon>
        <taxon>Paenibacillus</taxon>
    </lineage>
</organism>
<dbReference type="AlphaFoldDB" id="A0A6N8ET49"/>
<reference evidence="1 2" key="1">
    <citation type="submission" date="2019-11" db="EMBL/GenBank/DDBJ databases">
        <title>Draft genome sequences of five Paenibacillus species of dairy origin.</title>
        <authorList>
            <person name="Olajide A.M."/>
            <person name="Chen S."/>
            <person name="Lapointe G."/>
        </authorList>
    </citation>
    <scope>NUCLEOTIDE SEQUENCE [LARGE SCALE GENOMIC DNA]</scope>
    <source>
        <strain evidence="1 2">3CT49</strain>
    </source>
</reference>
<dbReference type="RefSeq" id="WP_155619400.1">
    <property type="nucleotide sequence ID" value="NZ_JAQCVN010000002.1"/>
</dbReference>
<dbReference type="Proteomes" id="UP000442469">
    <property type="component" value="Unassembled WGS sequence"/>
</dbReference>
<dbReference type="EMBL" id="WNZZ01000002">
    <property type="protein sequence ID" value="MUG21418.1"/>
    <property type="molecule type" value="Genomic_DNA"/>
</dbReference>
<evidence type="ECO:0000313" key="1">
    <source>
        <dbReference type="EMBL" id="MUG21418.1"/>
    </source>
</evidence>
<protein>
    <submittedName>
        <fullName evidence="1">Uncharacterized protein</fullName>
    </submittedName>
</protein>
<evidence type="ECO:0000313" key="2">
    <source>
        <dbReference type="Proteomes" id="UP000442469"/>
    </source>
</evidence>
<proteinExistence type="predicted"/>
<name>A0A6N8ET49_PAEMA</name>